<dbReference type="InterPro" id="IPR036662">
    <property type="entry name" value="PTS_EIIA_man-typ_sf"/>
</dbReference>
<sequence length="138" mass="14643">MSVGLLLITHNRLGDELLGTATTTFAHCPLNAAVVRVSDSCDPDAMFAEASRKRAEVDSGDGVLVLTDVFGSTPSNIASRLLGTPQTIVVAGVNLPMMIRALNYCQLSLIELAQKAVSGGRENIFMFGHEAETPDHSD</sequence>
<dbReference type="InterPro" id="IPR004701">
    <property type="entry name" value="PTS_EIIA_man-typ"/>
</dbReference>
<comment type="caution">
    <text evidence="3">The sequence shown here is derived from an EMBL/GenBank/DDBJ whole genome shotgun (WGS) entry which is preliminary data.</text>
</comment>
<reference evidence="3 4" key="1">
    <citation type="submission" date="2019-03" db="EMBL/GenBank/DDBJ databases">
        <title>Genomic Encyclopedia of Type Strains, Phase IV (KMG-IV): sequencing the most valuable type-strain genomes for metagenomic binning, comparative biology and taxonomic classification.</title>
        <authorList>
            <person name="Goeker M."/>
        </authorList>
    </citation>
    <scope>NUCLEOTIDE SEQUENCE [LARGE SCALE GENOMIC DNA]</scope>
    <source>
        <strain evidence="3 4">DSM 25287</strain>
    </source>
</reference>
<organism evidence="3 4">
    <name type="scientific">Plasticicumulans lactativorans</name>
    <dbReference type="NCBI Taxonomy" id="1133106"/>
    <lineage>
        <taxon>Bacteria</taxon>
        <taxon>Pseudomonadati</taxon>
        <taxon>Pseudomonadota</taxon>
        <taxon>Gammaproteobacteria</taxon>
        <taxon>Candidatus Competibacteraceae</taxon>
        <taxon>Plasticicumulans</taxon>
    </lineage>
</organism>
<dbReference type="GO" id="GO:0016740">
    <property type="term" value="F:transferase activity"/>
    <property type="evidence" value="ECO:0007669"/>
    <property type="project" value="UniProtKB-KW"/>
</dbReference>
<dbReference type="Gene3D" id="3.40.50.510">
    <property type="entry name" value="Phosphotransferase system, mannose-type IIA component"/>
    <property type="match status" value="1"/>
</dbReference>
<dbReference type="EMBL" id="SLWY01000016">
    <property type="protein sequence ID" value="TCO80136.1"/>
    <property type="molecule type" value="Genomic_DNA"/>
</dbReference>
<dbReference type="GO" id="GO:0016020">
    <property type="term" value="C:membrane"/>
    <property type="evidence" value="ECO:0007669"/>
    <property type="project" value="InterPro"/>
</dbReference>
<keyword evidence="4" id="KW-1185">Reference proteome</keyword>
<dbReference type="InterPro" id="IPR051471">
    <property type="entry name" value="Bacterial_PTS_sugar_comp"/>
</dbReference>
<evidence type="ECO:0000313" key="3">
    <source>
        <dbReference type="EMBL" id="TCO80136.1"/>
    </source>
</evidence>
<feature type="domain" description="PTS EIIA type-4" evidence="2">
    <location>
        <begin position="2"/>
        <end position="124"/>
    </location>
</feature>
<dbReference type="AlphaFoldDB" id="A0A4R2L7W6"/>
<dbReference type="PANTHER" id="PTHR33799:SF1">
    <property type="entry name" value="PTS SYSTEM MANNOSE-SPECIFIC EIIAB COMPONENT-RELATED"/>
    <property type="match status" value="1"/>
</dbReference>
<accession>A0A4R2L7W6</accession>
<evidence type="ECO:0000256" key="1">
    <source>
        <dbReference type="ARBA" id="ARBA00022679"/>
    </source>
</evidence>
<dbReference type="Proteomes" id="UP000295765">
    <property type="component" value="Unassembled WGS sequence"/>
</dbReference>
<dbReference type="OrthoDB" id="7065728at2"/>
<evidence type="ECO:0000259" key="2">
    <source>
        <dbReference type="PROSITE" id="PS51096"/>
    </source>
</evidence>
<dbReference type="RefSeq" id="WP_132544117.1">
    <property type="nucleotide sequence ID" value="NZ_SLWY01000016.1"/>
</dbReference>
<dbReference type="SUPFAM" id="SSF53062">
    <property type="entry name" value="PTS system fructose IIA component-like"/>
    <property type="match status" value="1"/>
</dbReference>
<dbReference type="Pfam" id="PF03610">
    <property type="entry name" value="EIIA-man"/>
    <property type="match status" value="1"/>
</dbReference>
<dbReference type="GO" id="GO:0009401">
    <property type="term" value="P:phosphoenolpyruvate-dependent sugar phosphotransferase system"/>
    <property type="evidence" value="ECO:0007669"/>
    <property type="project" value="InterPro"/>
</dbReference>
<name>A0A4R2L7W6_9GAMM</name>
<proteinExistence type="predicted"/>
<dbReference type="PROSITE" id="PS51096">
    <property type="entry name" value="PTS_EIIA_TYPE_4"/>
    <property type="match status" value="1"/>
</dbReference>
<protein>
    <submittedName>
        <fullName evidence="3">PTS system ascorbate-specific IIA component</fullName>
    </submittedName>
</protein>
<dbReference type="PANTHER" id="PTHR33799">
    <property type="entry name" value="PTS PERMEASE-RELATED-RELATED"/>
    <property type="match status" value="1"/>
</dbReference>
<gene>
    <name evidence="3" type="ORF">EV699_11641</name>
</gene>
<keyword evidence="1" id="KW-0808">Transferase</keyword>
<evidence type="ECO:0000313" key="4">
    <source>
        <dbReference type="Proteomes" id="UP000295765"/>
    </source>
</evidence>